<protein>
    <recommendedName>
        <fullName evidence="11">Matrin-type domain-containing protein</fullName>
    </recommendedName>
</protein>
<comment type="subcellular location">
    <subcellularLocation>
        <location evidence="1">Nucleus</location>
    </subcellularLocation>
</comment>
<dbReference type="GO" id="GO:0000398">
    <property type="term" value="P:mRNA splicing, via spliceosome"/>
    <property type="evidence" value="ECO:0007669"/>
    <property type="project" value="InterPro"/>
</dbReference>
<feature type="domain" description="SF3A3" evidence="8">
    <location>
        <begin position="128"/>
        <end position="175"/>
    </location>
</feature>
<feature type="region of interest" description="Disordered" evidence="5">
    <location>
        <begin position="338"/>
        <end position="379"/>
    </location>
</feature>
<proteinExistence type="predicted"/>
<evidence type="ECO:0000256" key="2">
    <source>
        <dbReference type="ARBA" id="ARBA00022664"/>
    </source>
</evidence>
<comment type="caution">
    <text evidence="9">The sequence shown here is derived from an EMBL/GenBank/DDBJ whole genome shotgun (WGS) entry which is preliminary data.</text>
</comment>
<dbReference type="Pfam" id="PF11931">
    <property type="entry name" value="SF3a60_Prp9_C"/>
    <property type="match status" value="1"/>
</dbReference>
<dbReference type="InterPro" id="IPR025086">
    <property type="entry name" value="SDE2/SF3A3_SAP"/>
</dbReference>
<sequence length="497" mass="57961">MSSTLLEITRSTHQRAERFETLIVKDLGNEPASNRERLFQDHRVRNNVEEIISCTHKLIGIYKDKDHARKDEIDALGGGQGTDDDVLFTTFYDGLKEIHQNHRRHPDSRALVVCEEDLPRGEEQPQVEFSGEEGHGGRCLDLHDLYNEYVNLDPSQRMEYAAYLDVFSQPHQIPCKLKLTRRYREYLEHLLEYLISFLRRKQPLQDLGRIFSKVETDFEHLWEEENGKLQLLGGKRKGWDGDSIDLAQYSTVHELMEVGRDRLKEASDALGLKSGGTLQQLAGRLFLTKHTPVQQLGRKHLSASSHETEELKEISLNESKLKRLCELLSETIQQTKENVQRKQALTVDEREKEAEEEEGEQVDTDSDDEEKQIHNPLKLPTGWDNKPIPYWLYKLHGLGQEFKCEICGSHSYWGRRAFERHFREPRHQGGMQCLGIPNTNNFNEITSIEEAKALWEKIKARQGGSKWRPDVEEEYEDWEGNIYNKKTYNDLKRQRLI</sequence>
<dbReference type="GO" id="GO:0005681">
    <property type="term" value="C:spliceosomal complex"/>
    <property type="evidence" value="ECO:0007669"/>
    <property type="project" value="InterPro"/>
</dbReference>
<dbReference type="PANTHER" id="PTHR12786">
    <property type="entry name" value="SPLICING FACTOR SF3A-RELATED"/>
    <property type="match status" value="1"/>
</dbReference>
<evidence type="ECO:0000256" key="5">
    <source>
        <dbReference type="SAM" id="MobiDB-lite"/>
    </source>
</evidence>
<evidence type="ECO:0000256" key="4">
    <source>
        <dbReference type="ARBA" id="ARBA00023242"/>
    </source>
</evidence>
<keyword evidence="2" id="KW-0507">mRNA processing</keyword>
<name>A0AA41V2R3_PAPNU</name>
<gene>
    <name evidence="9" type="ORF">MKW94_020268</name>
</gene>
<dbReference type="Pfam" id="PF16837">
    <property type="entry name" value="SF3A3"/>
    <property type="match status" value="1"/>
</dbReference>
<keyword evidence="10" id="KW-1185">Reference proteome</keyword>
<organism evidence="9 10">
    <name type="scientific">Papaver nudicaule</name>
    <name type="common">Iceland poppy</name>
    <dbReference type="NCBI Taxonomy" id="74823"/>
    <lineage>
        <taxon>Eukaryota</taxon>
        <taxon>Viridiplantae</taxon>
        <taxon>Streptophyta</taxon>
        <taxon>Embryophyta</taxon>
        <taxon>Tracheophyta</taxon>
        <taxon>Spermatophyta</taxon>
        <taxon>Magnoliopsida</taxon>
        <taxon>Ranunculales</taxon>
        <taxon>Papaveraceae</taxon>
        <taxon>Papaveroideae</taxon>
        <taxon>Papaver</taxon>
    </lineage>
</organism>
<evidence type="ECO:0000259" key="7">
    <source>
        <dbReference type="Pfam" id="PF13297"/>
    </source>
</evidence>
<keyword evidence="4" id="KW-0539">Nucleus</keyword>
<dbReference type="Proteomes" id="UP001177140">
    <property type="component" value="Unassembled WGS sequence"/>
</dbReference>
<evidence type="ECO:0000256" key="3">
    <source>
        <dbReference type="ARBA" id="ARBA00023187"/>
    </source>
</evidence>
<feature type="domain" description="Splicing factor SF3a60 /Prp9 subunit C-terminal" evidence="6">
    <location>
        <begin position="378"/>
        <end position="497"/>
    </location>
</feature>
<dbReference type="PANTHER" id="PTHR12786:SF2">
    <property type="entry name" value="SPLICING FACTOR 3A SUBUNIT 3"/>
    <property type="match status" value="1"/>
</dbReference>
<accession>A0AA41V2R3</accession>
<evidence type="ECO:0000256" key="1">
    <source>
        <dbReference type="ARBA" id="ARBA00004123"/>
    </source>
</evidence>
<evidence type="ECO:0000259" key="8">
    <source>
        <dbReference type="Pfam" id="PF16837"/>
    </source>
</evidence>
<dbReference type="AlphaFoldDB" id="A0AA41V2R3"/>
<dbReference type="InterPro" id="IPR031774">
    <property type="entry name" value="SF3A3_dom"/>
</dbReference>
<dbReference type="GO" id="GO:0003723">
    <property type="term" value="F:RNA binding"/>
    <property type="evidence" value="ECO:0007669"/>
    <property type="project" value="InterPro"/>
</dbReference>
<reference evidence="9" key="1">
    <citation type="submission" date="2022-03" db="EMBL/GenBank/DDBJ databases">
        <title>A functionally conserved STORR gene fusion in Papaver species that diverged 16.8 million years ago.</title>
        <authorList>
            <person name="Catania T."/>
        </authorList>
    </citation>
    <scope>NUCLEOTIDE SEQUENCE</scope>
    <source>
        <strain evidence="9">S-191538</strain>
    </source>
</reference>
<dbReference type="InterPro" id="IPR024598">
    <property type="entry name" value="SF3a60/Prp9_C"/>
</dbReference>
<dbReference type="Pfam" id="PF13297">
    <property type="entry name" value="SDE2_2C"/>
    <property type="match status" value="1"/>
</dbReference>
<dbReference type="EMBL" id="JAJJMA010014199">
    <property type="protein sequence ID" value="MCL7022713.1"/>
    <property type="molecule type" value="Genomic_DNA"/>
</dbReference>
<dbReference type="InterPro" id="IPR051421">
    <property type="entry name" value="RNA_Proc_DNA_Dmg_Regulator"/>
</dbReference>
<feature type="domain" description="SDE2/SF3A3 SAP" evidence="7">
    <location>
        <begin position="242"/>
        <end position="302"/>
    </location>
</feature>
<evidence type="ECO:0000313" key="10">
    <source>
        <dbReference type="Proteomes" id="UP001177140"/>
    </source>
</evidence>
<evidence type="ECO:0000313" key="9">
    <source>
        <dbReference type="EMBL" id="MCL7022713.1"/>
    </source>
</evidence>
<keyword evidence="3" id="KW-0508">mRNA splicing</keyword>
<feature type="compositionally biased region" description="Acidic residues" evidence="5">
    <location>
        <begin position="354"/>
        <end position="370"/>
    </location>
</feature>
<evidence type="ECO:0000259" key="6">
    <source>
        <dbReference type="Pfam" id="PF11931"/>
    </source>
</evidence>
<evidence type="ECO:0008006" key="11">
    <source>
        <dbReference type="Google" id="ProtNLM"/>
    </source>
</evidence>